<evidence type="ECO:0000313" key="2">
    <source>
        <dbReference type="EMBL" id="KAK4151290.1"/>
    </source>
</evidence>
<proteinExistence type="predicted"/>
<feature type="region of interest" description="Disordered" evidence="1">
    <location>
        <begin position="84"/>
        <end position="109"/>
    </location>
</feature>
<name>A0AAN6VIY4_9PEZI</name>
<dbReference type="InterPro" id="IPR024645">
    <property type="entry name" value="Mitochondr_Som1"/>
</dbReference>
<protein>
    <submittedName>
        <fullName evidence="2">Uncharacterized protein</fullName>
    </submittedName>
</protein>
<accession>A0AAN6VIY4</accession>
<dbReference type="GO" id="GO:0042720">
    <property type="term" value="C:mitochondrial inner membrane peptidase complex"/>
    <property type="evidence" value="ECO:0007669"/>
    <property type="project" value="InterPro"/>
</dbReference>
<keyword evidence="3" id="KW-1185">Reference proteome</keyword>
<gene>
    <name evidence="2" type="ORF">C8A00DRAFT_17303</name>
</gene>
<evidence type="ECO:0000313" key="3">
    <source>
        <dbReference type="Proteomes" id="UP001302745"/>
    </source>
</evidence>
<sequence>MAPPCPNFPARHLSTAAQIGDDGKVRKTEDGRRIDLARDCELMGLMQYECIVRQPELVDSPVQCWPVQRWFRRCQDKKGSFTAETTAWEGTARATTQAESGPPPGHGAHSLNTLSQAAATNKKFV</sequence>
<dbReference type="EMBL" id="MU857023">
    <property type="protein sequence ID" value="KAK4151290.1"/>
    <property type="molecule type" value="Genomic_DNA"/>
</dbReference>
<dbReference type="Proteomes" id="UP001302745">
    <property type="component" value="Unassembled WGS sequence"/>
</dbReference>
<dbReference type="AlphaFoldDB" id="A0AAN6VIY4"/>
<reference evidence="2" key="1">
    <citation type="journal article" date="2023" name="Mol. Phylogenet. Evol.">
        <title>Genome-scale phylogeny and comparative genomics of the fungal order Sordariales.</title>
        <authorList>
            <person name="Hensen N."/>
            <person name="Bonometti L."/>
            <person name="Westerberg I."/>
            <person name="Brannstrom I.O."/>
            <person name="Guillou S."/>
            <person name="Cros-Aarteil S."/>
            <person name="Calhoun S."/>
            <person name="Haridas S."/>
            <person name="Kuo A."/>
            <person name="Mondo S."/>
            <person name="Pangilinan J."/>
            <person name="Riley R."/>
            <person name="LaButti K."/>
            <person name="Andreopoulos B."/>
            <person name="Lipzen A."/>
            <person name="Chen C."/>
            <person name="Yan M."/>
            <person name="Daum C."/>
            <person name="Ng V."/>
            <person name="Clum A."/>
            <person name="Steindorff A."/>
            <person name="Ohm R.A."/>
            <person name="Martin F."/>
            <person name="Silar P."/>
            <person name="Natvig D.O."/>
            <person name="Lalanne C."/>
            <person name="Gautier V."/>
            <person name="Ament-Velasquez S.L."/>
            <person name="Kruys A."/>
            <person name="Hutchinson M.I."/>
            <person name="Powell A.J."/>
            <person name="Barry K."/>
            <person name="Miller A.N."/>
            <person name="Grigoriev I.V."/>
            <person name="Debuchy R."/>
            <person name="Gladieux P."/>
            <person name="Hiltunen Thoren M."/>
            <person name="Johannesson H."/>
        </authorList>
    </citation>
    <scope>NUCLEOTIDE SEQUENCE</scope>
    <source>
        <strain evidence="2">CBS 538.74</strain>
    </source>
</reference>
<organism evidence="2 3">
    <name type="scientific">Chaetomidium leptoderma</name>
    <dbReference type="NCBI Taxonomy" id="669021"/>
    <lineage>
        <taxon>Eukaryota</taxon>
        <taxon>Fungi</taxon>
        <taxon>Dikarya</taxon>
        <taxon>Ascomycota</taxon>
        <taxon>Pezizomycotina</taxon>
        <taxon>Sordariomycetes</taxon>
        <taxon>Sordariomycetidae</taxon>
        <taxon>Sordariales</taxon>
        <taxon>Chaetomiaceae</taxon>
        <taxon>Chaetomidium</taxon>
    </lineage>
</organism>
<evidence type="ECO:0000256" key="1">
    <source>
        <dbReference type="SAM" id="MobiDB-lite"/>
    </source>
</evidence>
<dbReference type="Pfam" id="PF11093">
    <property type="entry name" value="Mitochondr_Som1"/>
    <property type="match status" value="1"/>
</dbReference>
<reference evidence="2" key="2">
    <citation type="submission" date="2023-05" db="EMBL/GenBank/DDBJ databases">
        <authorList>
            <consortium name="Lawrence Berkeley National Laboratory"/>
            <person name="Steindorff A."/>
            <person name="Hensen N."/>
            <person name="Bonometti L."/>
            <person name="Westerberg I."/>
            <person name="Brannstrom I.O."/>
            <person name="Guillou S."/>
            <person name="Cros-Aarteil S."/>
            <person name="Calhoun S."/>
            <person name="Haridas S."/>
            <person name="Kuo A."/>
            <person name="Mondo S."/>
            <person name="Pangilinan J."/>
            <person name="Riley R."/>
            <person name="Labutti K."/>
            <person name="Andreopoulos B."/>
            <person name="Lipzen A."/>
            <person name="Chen C."/>
            <person name="Yanf M."/>
            <person name="Daum C."/>
            <person name="Ng V."/>
            <person name="Clum A."/>
            <person name="Ohm R."/>
            <person name="Martin F."/>
            <person name="Silar P."/>
            <person name="Natvig D."/>
            <person name="Lalanne C."/>
            <person name="Gautier V."/>
            <person name="Ament-Velasquez S.L."/>
            <person name="Kruys A."/>
            <person name="Hutchinson M.I."/>
            <person name="Powell A.J."/>
            <person name="Barry K."/>
            <person name="Miller A.N."/>
            <person name="Grigoriev I.V."/>
            <person name="Debuchy R."/>
            <person name="Gladieux P."/>
            <person name="Thoren M.H."/>
            <person name="Johannesson H."/>
        </authorList>
    </citation>
    <scope>NUCLEOTIDE SEQUENCE</scope>
    <source>
        <strain evidence="2">CBS 538.74</strain>
    </source>
</reference>
<comment type="caution">
    <text evidence="2">The sequence shown here is derived from an EMBL/GenBank/DDBJ whole genome shotgun (WGS) entry which is preliminary data.</text>
</comment>